<evidence type="ECO:0000313" key="3">
    <source>
        <dbReference type="EMBL" id="SMC62835.1"/>
    </source>
</evidence>
<dbReference type="AlphaFoldDB" id="A0A1W2AQ79"/>
<dbReference type="InterPro" id="IPR036868">
    <property type="entry name" value="TusA-like_sf"/>
</dbReference>
<evidence type="ECO:0000256" key="1">
    <source>
        <dbReference type="ARBA" id="ARBA00008984"/>
    </source>
</evidence>
<dbReference type="CDD" id="cd00291">
    <property type="entry name" value="SirA_YedF_YeeD"/>
    <property type="match status" value="1"/>
</dbReference>
<organism evidence="3 4">
    <name type="scientific">Desulfocicer vacuolatum DSM 3385</name>
    <dbReference type="NCBI Taxonomy" id="1121400"/>
    <lineage>
        <taxon>Bacteria</taxon>
        <taxon>Pseudomonadati</taxon>
        <taxon>Thermodesulfobacteriota</taxon>
        <taxon>Desulfobacteria</taxon>
        <taxon>Desulfobacterales</taxon>
        <taxon>Desulfobacteraceae</taxon>
        <taxon>Desulfocicer</taxon>
    </lineage>
</organism>
<accession>A0A1W2AQ79</accession>
<protein>
    <submittedName>
        <fullName evidence="3">tRNA 2-thiouridine synthesizing protein A</fullName>
    </submittedName>
</protein>
<dbReference type="PANTHER" id="PTHR33279:SF6">
    <property type="entry name" value="SULFUR CARRIER PROTEIN YEDF-RELATED"/>
    <property type="match status" value="1"/>
</dbReference>
<dbReference type="InterPro" id="IPR001455">
    <property type="entry name" value="TusA-like"/>
</dbReference>
<sequence length="81" mass="8834">MDLTNIEVTQVVDTCGLSCPMPLLKTKKALKALKSGEILEVLGNDPGSKYDLPEWGDKGDNEFLGMVDVDDGATRYFIKKG</sequence>
<gene>
    <name evidence="3" type="ORF">SAMN02746065_10610</name>
</gene>
<dbReference type="EMBL" id="FWXY01000006">
    <property type="protein sequence ID" value="SMC62835.1"/>
    <property type="molecule type" value="Genomic_DNA"/>
</dbReference>
<name>A0A1W2AQ79_9BACT</name>
<proteinExistence type="inferred from homology"/>
<dbReference type="Gene3D" id="3.30.110.40">
    <property type="entry name" value="TusA-like domain"/>
    <property type="match status" value="1"/>
</dbReference>
<dbReference type="PROSITE" id="PS01148">
    <property type="entry name" value="UPF0033"/>
    <property type="match status" value="1"/>
</dbReference>
<dbReference type="Pfam" id="PF01206">
    <property type="entry name" value="TusA"/>
    <property type="match status" value="1"/>
</dbReference>
<dbReference type="OrthoDB" id="5325383at2"/>
<evidence type="ECO:0000313" key="4">
    <source>
        <dbReference type="Proteomes" id="UP000192418"/>
    </source>
</evidence>
<dbReference type="Proteomes" id="UP000192418">
    <property type="component" value="Unassembled WGS sequence"/>
</dbReference>
<evidence type="ECO:0000259" key="2">
    <source>
        <dbReference type="PROSITE" id="PS01148"/>
    </source>
</evidence>
<reference evidence="3 4" key="1">
    <citation type="submission" date="2017-04" db="EMBL/GenBank/DDBJ databases">
        <authorList>
            <person name="Afonso C.L."/>
            <person name="Miller P.J."/>
            <person name="Scott M.A."/>
            <person name="Spackman E."/>
            <person name="Goraichik I."/>
            <person name="Dimitrov K.M."/>
            <person name="Suarez D.L."/>
            <person name="Swayne D.E."/>
        </authorList>
    </citation>
    <scope>NUCLEOTIDE SEQUENCE [LARGE SCALE GENOMIC DNA]</scope>
    <source>
        <strain evidence="3 4">DSM 3385</strain>
    </source>
</reference>
<dbReference type="RefSeq" id="WP_084067818.1">
    <property type="nucleotide sequence ID" value="NZ_FWXY01000006.1"/>
</dbReference>
<keyword evidence="4" id="KW-1185">Reference proteome</keyword>
<comment type="similarity">
    <text evidence="1">Belongs to the sulfur carrier protein TusA family.</text>
</comment>
<dbReference type="PANTHER" id="PTHR33279">
    <property type="entry name" value="SULFUR CARRIER PROTEIN YEDF-RELATED"/>
    <property type="match status" value="1"/>
</dbReference>
<dbReference type="SUPFAM" id="SSF64307">
    <property type="entry name" value="SirA-like"/>
    <property type="match status" value="1"/>
</dbReference>
<feature type="domain" description="UPF0033" evidence="2">
    <location>
        <begin position="12"/>
        <end position="36"/>
    </location>
</feature>
<dbReference type="STRING" id="1121400.SAMN02746065_10610"/>